<dbReference type="SMART" id="SM00852">
    <property type="entry name" value="MoCF_biosynth"/>
    <property type="match status" value="1"/>
</dbReference>
<dbReference type="EMBL" id="JAXAVU010000008">
    <property type="protein sequence ID" value="MDX8143554.1"/>
    <property type="molecule type" value="Genomic_DNA"/>
</dbReference>
<dbReference type="PANTHER" id="PTHR43764:SF1">
    <property type="entry name" value="MOLYBDOPTERIN MOLYBDOTRANSFERASE"/>
    <property type="match status" value="1"/>
</dbReference>
<evidence type="ECO:0000259" key="3">
    <source>
        <dbReference type="SMART" id="SM00852"/>
    </source>
</evidence>
<dbReference type="PANTHER" id="PTHR43764">
    <property type="entry name" value="MOLYBDENUM COFACTOR BIOSYNTHESIS"/>
    <property type="match status" value="1"/>
</dbReference>
<evidence type="ECO:0000313" key="4">
    <source>
        <dbReference type="EMBL" id="MDX8143554.1"/>
    </source>
</evidence>
<comment type="pathway">
    <text evidence="1">Cofactor biosynthesis; molybdopterin biosynthesis.</text>
</comment>
<dbReference type="Pfam" id="PF00994">
    <property type="entry name" value="MoCF_biosynth"/>
    <property type="match status" value="1"/>
</dbReference>
<dbReference type="InterPro" id="IPR036425">
    <property type="entry name" value="MoaB/Mog-like_dom_sf"/>
</dbReference>
<dbReference type="InterPro" id="IPR001453">
    <property type="entry name" value="MoaB/Mog_dom"/>
</dbReference>
<protein>
    <submittedName>
        <fullName evidence="4">MogA/MoaB family molybdenum cofactor biosynthesis protein</fullName>
    </submittedName>
</protein>
<evidence type="ECO:0000256" key="1">
    <source>
        <dbReference type="ARBA" id="ARBA00005046"/>
    </source>
</evidence>
<comment type="caution">
    <text evidence="4">The sequence shown here is derived from an EMBL/GenBank/DDBJ whole genome shotgun (WGS) entry which is preliminary data.</text>
</comment>
<dbReference type="Gene3D" id="3.40.980.10">
    <property type="entry name" value="MoaB/Mog-like domain"/>
    <property type="match status" value="1"/>
</dbReference>
<evidence type="ECO:0000313" key="5">
    <source>
        <dbReference type="Proteomes" id="UP001285352"/>
    </source>
</evidence>
<dbReference type="Proteomes" id="UP001285352">
    <property type="component" value="Unassembled WGS sequence"/>
</dbReference>
<dbReference type="SUPFAM" id="SSF53218">
    <property type="entry name" value="Molybdenum cofactor biosynthesis proteins"/>
    <property type="match status" value="1"/>
</dbReference>
<evidence type="ECO:0000256" key="2">
    <source>
        <dbReference type="ARBA" id="ARBA00023150"/>
    </source>
</evidence>
<organism evidence="4 5">
    <name type="scientific">Lentzea sokolovensis</name>
    <dbReference type="NCBI Taxonomy" id="3095429"/>
    <lineage>
        <taxon>Bacteria</taxon>
        <taxon>Bacillati</taxon>
        <taxon>Actinomycetota</taxon>
        <taxon>Actinomycetes</taxon>
        <taxon>Pseudonocardiales</taxon>
        <taxon>Pseudonocardiaceae</taxon>
        <taxon>Lentzea</taxon>
    </lineage>
</organism>
<gene>
    <name evidence="4" type="ORF">SK854_15620</name>
</gene>
<reference evidence="4 5" key="1">
    <citation type="submission" date="2023-11" db="EMBL/GenBank/DDBJ databases">
        <title>Lentzea sokolovensis, sp. nov., Lentzea kristufkii, sp. nov., and Lentzea miocenensis, sp. nov., rare actinobacteria from Sokolov Coal Basin, Miocene lacustrine sediment, Czech Republic.</title>
        <authorList>
            <person name="Lara A."/>
            <person name="Kotroba L."/>
            <person name="Nouioui I."/>
            <person name="Neumann-Schaal M."/>
            <person name="Mast Y."/>
            <person name="Chronakova A."/>
        </authorList>
    </citation>
    <scope>NUCLEOTIDE SEQUENCE [LARGE SCALE GENOMIC DNA]</scope>
    <source>
        <strain evidence="4 5">BCCO 10_0061</strain>
    </source>
</reference>
<name>A0ABU4UX30_9PSEU</name>
<dbReference type="InterPro" id="IPR051920">
    <property type="entry name" value="MPT_Adenylyltrnsfr/MoaC-Rel"/>
</dbReference>
<dbReference type="InterPro" id="IPR008284">
    <property type="entry name" value="MoCF_biosynth_CS"/>
</dbReference>
<dbReference type="CDD" id="cd00886">
    <property type="entry name" value="MogA_MoaB"/>
    <property type="match status" value="1"/>
</dbReference>
<feature type="domain" description="MoaB/Mog" evidence="3">
    <location>
        <begin position="8"/>
        <end position="150"/>
    </location>
</feature>
<keyword evidence="2" id="KW-0501">Molybdenum cofactor biosynthesis</keyword>
<accession>A0ABU4UX30</accession>
<proteinExistence type="predicted"/>
<dbReference type="PROSITE" id="PS01078">
    <property type="entry name" value="MOCF_BIOSYNTHESIS_1"/>
    <property type="match status" value="1"/>
</dbReference>
<keyword evidence="5" id="KW-1185">Reference proteome</keyword>
<sequence length="160" mass="16288">MSAALKAVVITASNRAAAGVYADRSGPLIVEWLASRGFSVSEPVVVPDGEPVREALVDAVSAGADLVLTTGGTGINPTDRTPEATRAVLDYEVPGLADVIRMSGWPRVPGSVLSRGVAGVAGRTLVVNLPGSTGGVRDGLDVLASVVEHALDQLRGGDHK</sequence>
<dbReference type="RefSeq" id="WP_319975817.1">
    <property type="nucleotide sequence ID" value="NZ_JAXAVU010000008.1"/>
</dbReference>
<dbReference type="NCBIfam" id="TIGR00177">
    <property type="entry name" value="molyb_syn"/>
    <property type="match status" value="1"/>
</dbReference>